<dbReference type="RefSeq" id="WP_126446806.1">
    <property type="nucleotide sequence ID" value="NZ_CP034549.1"/>
</dbReference>
<feature type="compositionally biased region" description="Basic residues" evidence="1">
    <location>
        <begin position="184"/>
        <end position="199"/>
    </location>
</feature>
<organism evidence="3 4">
    <name type="scientific">Nonlabens ponticola</name>
    <dbReference type="NCBI Taxonomy" id="2496866"/>
    <lineage>
        <taxon>Bacteria</taxon>
        <taxon>Pseudomonadati</taxon>
        <taxon>Bacteroidota</taxon>
        <taxon>Flavobacteriia</taxon>
        <taxon>Flavobacteriales</taxon>
        <taxon>Flavobacteriaceae</taxon>
        <taxon>Nonlabens</taxon>
    </lineage>
</organism>
<feature type="signal peptide" evidence="2">
    <location>
        <begin position="1"/>
        <end position="19"/>
    </location>
</feature>
<name>A0A3S9MXD1_9FLAO</name>
<evidence type="ECO:0000313" key="4">
    <source>
        <dbReference type="Proteomes" id="UP000279600"/>
    </source>
</evidence>
<evidence type="ECO:0000313" key="3">
    <source>
        <dbReference type="EMBL" id="AZQ43905.1"/>
    </source>
</evidence>
<keyword evidence="2" id="KW-0732">Signal</keyword>
<evidence type="ECO:0000256" key="2">
    <source>
        <dbReference type="SAM" id="SignalP"/>
    </source>
</evidence>
<sequence>MKKLLLFMAAGLMMTTAQATDQNIEGPIDGFSNRYRWMEPVTFSMNQADFYVYPDGHIEFDLRRNNQIYHYSRRAVDRRRGLRGRQVRYNRQGLPIRVNNTQIFYDRRGRVTQIGRVDVGYHRGTLDYVGGLDVRYHRNGQLLAARGQVKFWKNYGRNDRRFRNFGKIDKRHYNDVAYNDRGRGNNKYKVKDKKRRRDF</sequence>
<gene>
    <name evidence="3" type="ORF">EJ995_06545</name>
</gene>
<feature type="region of interest" description="Disordered" evidence="1">
    <location>
        <begin position="177"/>
        <end position="199"/>
    </location>
</feature>
<dbReference type="AlphaFoldDB" id="A0A3S9MXD1"/>
<accession>A0A3S9MXD1</accession>
<dbReference type="KEGG" id="noj:EJ995_06545"/>
<reference evidence="3 4" key="1">
    <citation type="submission" date="2018-12" db="EMBL/GenBank/DDBJ databases">
        <title>Complete genome of Nonlabens sp. MJ115.</title>
        <authorList>
            <person name="Choi H.S."/>
            <person name="Jung J."/>
        </authorList>
    </citation>
    <scope>NUCLEOTIDE SEQUENCE [LARGE SCALE GENOMIC DNA]</scope>
    <source>
        <strain evidence="3 4">MJ115</strain>
    </source>
</reference>
<keyword evidence="4" id="KW-1185">Reference proteome</keyword>
<feature type="chain" id="PRO_5019062252" evidence="2">
    <location>
        <begin position="20"/>
        <end position="199"/>
    </location>
</feature>
<proteinExistence type="predicted"/>
<evidence type="ECO:0000256" key="1">
    <source>
        <dbReference type="SAM" id="MobiDB-lite"/>
    </source>
</evidence>
<dbReference type="Proteomes" id="UP000279600">
    <property type="component" value="Chromosome"/>
</dbReference>
<protein>
    <submittedName>
        <fullName evidence="3">Uncharacterized protein</fullName>
    </submittedName>
</protein>
<dbReference type="EMBL" id="CP034549">
    <property type="protein sequence ID" value="AZQ43905.1"/>
    <property type="molecule type" value="Genomic_DNA"/>
</dbReference>
<dbReference type="OrthoDB" id="750023at2"/>